<dbReference type="PROSITE" id="PS51787">
    <property type="entry name" value="LON_N"/>
    <property type="match status" value="1"/>
</dbReference>
<dbReference type="EMBL" id="AP027272">
    <property type="protein sequence ID" value="BDX07259.1"/>
    <property type="molecule type" value="Genomic_DNA"/>
</dbReference>
<dbReference type="Gene3D" id="1.10.4060.10">
    <property type="entry name" value="BPP1347 like domain"/>
    <property type="match status" value="1"/>
</dbReference>
<dbReference type="AlphaFoldDB" id="A0AA48HSN2"/>
<dbReference type="Pfam" id="PF02190">
    <property type="entry name" value="LON_substr_bdg"/>
    <property type="match status" value="1"/>
</dbReference>
<dbReference type="InterPro" id="IPR003111">
    <property type="entry name" value="Lon_prtase_N"/>
</dbReference>
<keyword evidence="3" id="KW-1185">Reference proteome</keyword>
<dbReference type="SUPFAM" id="SSF88697">
    <property type="entry name" value="PUA domain-like"/>
    <property type="match status" value="1"/>
</dbReference>
<dbReference type="SMART" id="SM00464">
    <property type="entry name" value="LON"/>
    <property type="match status" value="1"/>
</dbReference>
<dbReference type="Proteomes" id="UP001333710">
    <property type="component" value="Chromosome"/>
</dbReference>
<dbReference type="InterPro" id="IPR046336">
    <property type="entry name" value="Lon_prtase_N_sf"/>
</dbReference>
<accession>A0AA48HSN2</accession>
<gene>
    <name evidence="2" type="ORF">MACH26_27800</name>
</gene>
<sequence>MSLRIFEPRYVRMVKESLKAQQGFGVCMLNSKGDKELNQHIYPVGTYAKVIDFDMLDDGLLGITVEGEFLFSIDSIETEHDELRVGNVHRIDAWHAETFPDCEATALQERLVQIIASYPELHALYSEPPVSDMSWVVYRWLELLPIKAADKQQLLEQEDPKVVVDFLASLIE</sequence>
<dbReference type="InterPro" id="IPR015947">
    <property type="entry name" value="PUA-like_sf"/>
</dbReference>
<feature type="domain" description="Lon N-terminal" evidence="1">
    <location>
        <begin position="1"/>
        <end position="172"/>
    </location>
</feature>
<dbReference type="PANTHER" id="PTHR46732:SF8">
    <property type="entry name" value="ATP-DEPENDENT PROTEASE LA (LON) DOMAIN PROTEIN"/>
    <property type="match status" value="1"/>
</dbReference>
<evidence type="ECO:0000259" key="1">
    <source>
        <dbReference type="PROSITE" id="PS51787"/>
    </source>
</evidence>
<dbReference type="PANTHER" id="PTHR46732">
    <property type="entry name" value="ATP-DEPENDENT PROTEASE LA (LON) DOMAIN PROTEIN"/>
    <property type="match status" value="1"/>
</dbReference>
<name>A0AA48HSN2_9ALTE</name>
<protein>
    <submittedName>
        <fullName evidence="2">Peptidase S16</fullName>
    </submittedName>
</protein>
<proteinExistence type="predicted"/>
<evidence type="ECO:0000313" key="2">
    <source>
        <dbReference type="EMBL" id="BDX07259.1"/>
    </source>
</evidence>
<evidence type="ECO:0000313" key="3">
    <source>
        <dbReference type="Proteomes" id="UP001333710"/>
    </source>
</evidence>
<dbReference type="Gene3D" id="2.30.130.40">
    <property type="entry name" value="LON domain-like"/>
    <property type="match status" value="1"/>
</dbReference>
<reference evidence="2" key="1">
    <citation type="submission" date="2023-01" db="EMBL/GenBank/DDBJ databases">
        <title>Complete genome sequence of Planctobacterium marinum strain Dej080120_11.</title>
        <authorList>
            <person name="Ueki S."/>
            <person name="Maruyama F."/>
        </authorList>
    </citation>
    <scope>NUCLEOTIDE SEQUENCE</scope>
    <source>
        <strain evidence="2">Dej080120_11</strain>
    </source>
</reference>
<organism evidence="2 3">
    <name type="scientific">Planctobacterium marinum</name>
    <dbReference type="NCBI Taxonomy" id="1631968"/>
    <lineage>
        <taxon>Bacteria</taxon>
        <taxon>Pseudomonadati</taxon>
        <taxon>Pseudomonadota</taxon>
        <taxon>Gammaproteobacteria</taxon>
        <taxon>Alteromonadales</taxon>
        <taxon>Alteromonadaceae</taxon>
        <taxon>Planctobacterium</taxon>
    </lineage>
</organism>
<dbReference type="KEGG" id="pmaw:MACH26_27800"/>